<protein>
    <submittedName>
        <fullName evidence="3">Uncharacterized protein DUF3515</fullName>
    </submittedName>
</protein>
<keyword evidence="4" id="KW-1185">Reference proteome</keyword>
<dbReference type="Pfam" id="PF12028">
    <property type="entry name" value="DUF3515"/>
    <property type="match status" value="1"/>
</dbReference>
<dbReference type="AlphaFoldDB" id="A0A4Q7UNQ9"/>
<comment type="caution">
    <text evidence="3">The sequence shown here is derived from an EMBL/GenBank/DDBJ whole genome shotgun (WGS) entry which is preliminary data.</text>
</comment>
<evidence type="ECO:0000256" key="2">
    <source>
        <dbReference type="SAM" id="Phobius"/>
    </source>
</evidence>
<feature type="region of interest" description="Disordered" evidence="1">
    <location>
        <begin position="1"/>
        <end position="48"/>
    </location>
</feature>
<gene>
    <name evidence="3" type="ORF">EV382_6429</name>
</gene>
<keyword evidence="2" id="KW-0812">Transmembrane</keyword>
<name>A0A4Q7UNQ9_9ACTN</name>
<evidence type="ECO:0000313" key="3">
    <source>
        <dbReference type="EMBL" id="RZT83106.1"/>
    </source>
</evidence>
<proteinExistence type="predicted"/>
<sequence>MDELTTSSSAPDGDAARDTTRDPADGTPEPADGNRESTDPAAAAPAGRDRTMRGAALLATAIALPITLLVAVLAFTKLSPNTPAAAPTPSASASRAQSTAPVEMAAPALAARPATVCRALLSQLPASIRDLAQRPVTAGPEQNAAYGDPALTVACGGTEPTFPSTDEVWTVNRVCWHLAEQADAAILSTVDRETAITVRVPRSYEQPLQWLPTISSTIVASVPSGGTIPSGCQH</sequence>
<organism evidence="3 4">
    <name type="scientific">Micromonospora violae</name>
    <dbReference type="NCBI Taxonomy" id="1278207"/>
    <lineage>
        <taxon>Bacteria</taxon>
        <taxon>Bacillati</taxon>
        <taxon>Actinomycetota</taxon>
        <taxon>Actinomycetes</taxon>
        <taxon>Micromonosporales</taxon>
        <taxon>Micromonosporaceae</taxon>
        <taxon>Micromonospora</taxon>
    </lineage>
</organism>
<evidence type="ECO:0000313" key="4">
    <source>
        <dbReference type="Proteomes" id="UP000293781"/>
    </source>
</evidence>
<dbReference type="RefSeq" id="WP_244236882.1">
    <property type="nucleotide sequence ID" value="NZ_JBEZZO010000001.1"/>
</dbReference>
<accession>A0A4Q7UNQ9</accession>
<dbReference type="EMBL" id="SHKK01000001">
    <property type="protein sequence ID" value="RZT83106.1"/>
    <property type="molecule type" value="Genomic_DNA"/>
</dbReference>
<keyword evidence="2" id="KW-1133">Transmembrane helix</keyword>
<keyword evidence="2" id="KW-0472">Membrane</keyword>
<dbReference type="Proteomes" id="UP000293781">
    <property type="component" value="Unassembled WGS sequence"/>
</dbReference>
<evidence type="ECO:0000256" key="1">
    <source>
        <dbReference type="SAM" id="MobiDB-lite"/>
    </source>
</evidence>
<feature type="transmembrane region" description="Helical" evidence="2">
    <location>
        <begin position="55"/>
        <end position="75"/>
    </location>
</feature>
<dbReference type="InterPro" id="IPR021903">
    <property type="entry name" value="DUF3515"/>
</dbReference>
<feature type="compositionally biased region" description="Basic and acidic residues" evidence="1">
    <location>
        <begin position="14"/>
        <end position="24"/>
    </location>
</feature>
<reference evidence="3 4" key="1">
    <citation type="submission" date="2019-02" db="EMBL/GenBank/DDBJ databases">
        <title>Sequencing the genomes of 1000 actinobacteria strains.</title>
        <authorList>
            <person name="Klenk H.-P."/>
        </authorList>
    </citation>
    <scope>NUCLEOTIDE SEQUENCE [LARGE SCALE GENOMIC DNA]</scope>
    <source>
        <strain evidence="3 4">DSM 45888</strain>
    </source>
</reference>